<dbReference type="EMBL" id="MU865930">
    <property type="protein sequence ID" value="KAK4450884.1"/>
    <property type="molecule type" value="Genomic_DNA"/>
</dbReference>
<name>A0AAV9GS98_9PEZI</name>
<proteinExistence type="predicted"/>
<evidence type="ECO:0000313" key="2">
    <source>
        <dbReference type="Proteomes" id="UP001321760"/>
    </source>
</evidence>
<sequence>MNRIPHEIVDMIASQVILMYEPPPYYWKSADRLSPYATISRSWQYAIERHLFRRLDVLSTDFSTLESILLNMRRRNYLVELVYRVCPPRDLEGGGWRRGDPPPDLRVRHDLAEFEVQRVLALLSETSGSDNRGQMLNVSIRLRFYNPIITDVFEEVENPWCFEGEDEHDMGRIMWRTAGRRHNLNGQAAECRRWKPLPVTPCIKSLKVAETVDMYDNGFSRNGVPDPRALPLVLSSVPNAEEVWLDIVEVSTETDARIYGQQLEEVAASLPTVNLQNLRSLRLTFFCISPDWSTQPGYIDHARSVSFNKALRKVATNLQAIELTGGFFLMPEFFCPDEDADVEWNIQTIYIETHPGCVYQYAQRRNWEEWVGSRAWSPDFHKLNQLAVALSRAMVYMPRLRNLILKFWPTSRMCSSAEMTLSPWVVDDACFRYIRDMWKAGCKSNFRTGLFCDFELYPFNWDPPSEAERNWTLFQDRLNAELVVERAGVDDQALAETQRRRMQEWTRDMSLLDL</sequence>
<gene>
    <name evidence="1" type="ORF">QBC34DRAFT_401797</name>
</gene>
<reference evidence="1" key="2">
    <citation type="submission" date="2023-05" db="EMBL/GenBank/DDBJ databases">
        <authorList>
            <consortium name="Lawrence Berkeley National Laboratory"/>
            <person name="Steindorff A."/>
            <person name="Hensen N."/>
            <person name="Bonometti L."/>
            <person name="Westerberg I."/>
            <person name="Brannstrom I.O."/>
            <person name="Guillou S."/>
            <person name="Cros-Aarteil S."/>
            <person name="Calhoun S."/>
            <person name="Haridas S."/>
            <person name="Kuo A."/>
            <person name="Mondo S."/>
            <person name="Pangilinan J."/>
            <person name="Riley R."/>
            <person name="Labutti K."/>
            <person name="Andreopoulos B."/>
            <person name="Lipzen A."/>
            <person name="Chen C."/>
            <person name="Yanf M."/>
            <person name="Daum C."/>
            <person name="Ng V."/>
            <person name="Clum A."/>
            <person name="Ohm R."/>
            <person name="Martin F."/>
            <person name="Silar P."/>
            <person name="Natvig D."/>
            <person name="Lalanne C."/>
            <person name="Gautier V."/>
            <person name="Ament-Velasquez S.L."/>
            <person name="Kruys A."/>
            <person name="Hutchinson M.I."/>
            <person name="Powell A.J."/>
            <person name="Barry K."/>
            <person name="Miller A.N."/>
            <person name="Grigoriev I.V."/>
            <person name="Debuchy R."/>
            <person name="Gladieux P."/>
            <person name="Thoren M.H."/>
            <person name="Johannesson H."/>
        </authorList>
    </citation>
    <scope>NUCLEOTIDE SEQUENCE</scope>
    <source>
        <strain evidence="1">PSN243</strain>
    </source>
</reference>
<accession>A0AAV9GS98</accession>
<comment type="caution">
    <text evidence="1">The sequence shown here is derived from an EMBL/GenBank/DDBJ whole genome shotgun (WGS) entry which is preliminary data.</text>
</comment>
<protein>
    <recommendedName>
        <fullName evidence="3">F-box domain-containing protein</fullName>
    </recommendedName>
</protein>
<dbReference type="AlphaFoldDB" id="A0AAV9GS98"/>
<reference evidence="1" key="1">
    <citation type="journal article" date="2023" name="Mol. Phylogenet. Evol.">
        <title>Genome-scale phylogeny and comparative genomics of the fungal order Sordariales.</title>
        <authorList>
            <person name="Hensen N."/>
            <person name="Bonometti L."/>
            <person name="Westerberg I."/>
            <person name="Brannstrom I.O."/>
            <person name="Guillou S."/>
            <person name="Cros-Aarteil S."/>
            <person name="Calhoun S."/>
            <person name="Haridas S."/>
            <person name="Kuo A."/>
            <person name="Mondo S."/>
            <person name="Pangilinan J."/>
            <person name="Riley R."/>
            <person name="LaButti K."/>
            <person name="Andreopoulos B."/>
            <person name="Lipzen A."/>
            <person name="Chen C."/>
            <person name="Yan M."/>
            <person name="Daum C."/>
            <person name="Ng V."/>
            <person name="Clum A."/>
            <person name="Steindorff A."/>
            <person name="Ohm R.A."/>
            <person name="Martin F."/>
            <person name="Silar P."/>
            <person name="Natvig D.O."/>
            <person name="Lalanne C."/>
            <person name="Gautier V."/>
            <person name="Ament-Velasquez S.L."/>
            <person name="Kruys A."/>
            <person name="Hutchinson M.I."/>
            <person name="Powell A.J."/>
            <person name="Barry K."/>
            <person name="Miller A.N."/>
            <person name="Grigoriev I.V."/>
            <person name="Debuchy R."/>
            <person name="Gladieux P."/>
            <person name="Hiltunen Thoren M."/>
            <person name="Johannesson H."/>
        </authorList>
    </citation>
    <scope>NUCLEOTIDE SEQUENCE</scope>
    <source>
        <strain evidence="1">PSN243</strain>
    </source>
</reference>
<evidence type="ECO:0008006" key="3">
    <source>
        <dbReference type="Google" id="ProtNLM"/>
    </source>
</evidence>
<keyword evidence="2" id="KW-1185">Reference proteome</keyword>
<organism evidence="1 2">
    <name type="scientific">Podospora aff. communis PSN243</name>
    <dbReference type="NCBI Taxonomy" id="3040156"/>
    <lineage>
        <taxon>Eukaryota</taxon>
        <taxon>Fungi</taxon>
        <taxon>Dikarya</taxon>
        <taxon>Ascomycota</taxon>
        <taxon>Pezizomycotina</taxon>
        <taxon>Sordariomycetes</taxon>
        <taxon>Sordariomycetidae</taxon>
        <taxon>Sordariales</taxon>
        <taxon>Podosporaceae</taxon>
        <taxon>Podospora</taxon>
    </lineage>
</organism>
<evidence type="ECO:0000313" key="1">
    <source>
        <dbReference type="EMBL" id="KAK4450884.1"/>
    </source>
</evidence>
<dbReference type="Proteomes" id="UP001321760">
    <property type="component" value="Unassembled WGS sequence"/>
</dbReference>